<comment type="caution">
    <text evidence="2">The sequence shown here is derived from an EMBL/GenBank/DDBJ whole genome shotgun (WGS) entry which is preliminary data.</text>
</comment>
<gene>
    <name evidence="2" type="ORF">HNQ67_001395</name>
</gene>
<feature type="chain" id="PRO_5031060798" evidence="1">
    <location>
        <begin position="21"/>
        <end position="116"/>
    </location>
</feature>
<dbReference type="Proteomes" id="UP000566663">
    <property type="component" value="Unassembled WGS sequence"/>
</dbReference>
<evidence type="ECO:0000313" key="3">
    <source>
        <dbReference type="Proteomes" id="UP000566663"/>
    </source>
</evidence>
<protein>
    <submittedName>
        <fullName evidence="2">Uncharacterized protein</fullName>
    </submittedName>
</protein>
<dbReference type="RefSeq" id="WP_183253705.1">
    <property type="nucleotide sequence ID" value="NZ_BAAAFF010000005.1"/>
</dbReference>
<reference evidence="2 3" key="1">
    <citation type="submission" date="2020-08" db="EMBL/GenBank/DDBJ databases">
        <title>Genomic Encyclopedia of Type Strains, Phase IV (KMG-IV): sequencing the most valuable type-strain genomes for metagenomic binning, comparative biology and taxonomic classification.</title>
        <authorList>
            <person name="Goeker M."/>
        </authorList>
    </citation>
    <scope>NUCLEOTIDE SEQUENCE [LARGE SCALE GENOMIC DNA]</scope>
    <source>
        <strain evidence="2 3">DSM 25335</strain>
    </source>
</reference>
<keyword evidence="3" id="KW-1185">Reference proteome</keyword>
<accession>A0A7W8HXT8</accession>
<organism evidence="2 3">
    <name type="scientific">Brevundimonas basaltis</name>
    <dbReference type="NCBI Taxonomy" id="472166"/>
    <lineage>
        <taxon>Bacteria</taxon>
        <taxon>Pseudomonadati</taxon>
        <taxon>Pseudomonadota</taxon>
        <taxon>Alphaproteobacteria</taxon>
        <taxon>Caulobacterales</taxon>
        <taxon>Caulobacteraceae</taxon>
        <taxon>Brevundimonas</taxon>
    </lineage>
</organism>
<dbReference type="EMBL" id="JACHFZ010000002">
    <property type="protein sequence ID" value="MBB5291881.1"/>
    <property type="molecule type" value="Genomic_DNA"/>
</dbReference>
<dbReference type="AlphaFoldDB" id="A0A7W8HXT8"/>
<feature type="signal peptide" evidence="1">
    <location>
        <begin position="1"/>
        <end position="20"/>
    </location>
</feature>
<evidence type="ECO:0000256" key="1">
    <source>
        <dbReference type="SAM" id="SignalP"/>
    </source>
</evidence>
<sequence>MLVPILAAVVAASAPSAAPAAQEMQFGYCKASELNYGRYHLFSTVFQVPYATYHVGVQNSFDAFAGAYDGRTFGSAICSINYDSWQEAEDAKNRWIARHRQDGHAVALARWSYRGD</sequence>
<keyword evidence="1" id="KW-0732">Signal</keyword>
<proteinExistence type="predicted"/>
<evidence type="ECO:0000313" key="2">
    <source>
        <dbReference type="EMBL" id="MBB5291881.1"/>
    </source>
</evidence>
<name>A0A7W8HXT8_9CAUL</name>